<accession>A0ABS3JBN5</accession>
<keyword evidence="2" id="KW-1185">Reference proteome</keyword>
<dbReference type="Proteomes" id="UP000664628">
    <property type="component" value="Unassembled WGS sequence"/>
</dbReference>
<evidence type="ECO:0000313" key="1">
    <source>
        <dbReference type="EMBL" id="MBO0947392.1"/>
    </source>
</evidence>
<dbReference type="EMBL" id="JAFMYW010000001">
    <property type="protein sequence ID" value="MBO0947392.1"/>
    <property type="molecule type" value="Genomic_DNA"/>
</dbReference>
<proteinExistence type="predicted"/>
<evidence type="ECO:0000313" key="2">
    <source>
        <dbReference type="Proteomes" id="UP000664628"/>
    </source>
</evidence>
<sequence length="339" mass="38550">MKLVRVITLLVVSILWLGGCSQPVMHWLYQTSIIVDDYRYGDLYRLSNLPQFKDPVTLCPAVTVSSDTARTHLYVIGDSFTEPERLSQQDFPVSYYKRVRWDKQDTIQLDPTANNVLLVESVERHFREHAAATPIDPIDNLFIVSDSNRTNGSKQQSPSFGKQLVDLIHSEGIEERLETVLFSHDVFLWFKEIKASLTMNAFNRVSPNVAVSQNKKHLFIALDTDSTKRLNAGTSPLPDNEVADLVNTVNKAAVRYQALGFDKVVLSIVPNKATILEPDRQPYNHLIERVQHHPKLNVPIVDVYSLYRKQNQSVYALGDSHWNCLGRSIWIKAVSSHLN</sequence>
<dbReference type="PROSITE" id="PS51257">
    <property type="entry name" value="PROKAR_LIPOPROTEIN"/>
    <property type="match status" value="1"/>
</dbReference>
<protein>
    <recommendedName>
        <fullName evidence="3">AlgX/AlgJ SGNH hydrolase-like domain-containing protein</fullName>
    </recommendedName>
</protein>
<reference evidence="1 2" key="1">
    <citation type="submission" date="2021-03" db="EMBL/GenBank/DDBJ databases">
        <title>Fibrella sp. HMF5405 genome sequencing and assembly.</title>
        <authorList>
            <person name="Kang H."/>
            <person name="Kim H."/>
            <person name="Bae S."/>
            <person name="Joh K."/>
        </authorList>
    </citation>
    <scope>NUCLEOTIDE SEQUENCE [LARGE SCALE GENOMIC DNA]</scope>
    <source>
        <strain evidence="1 2">HMF5405</strain>
    </source>
</reference>
<gene>
    <name evidence="1" type="ORF">J2I46_02275</name>
</gene>
<name>A0ABS3JBN5_9BACT</name>
<organism evidence="1 2">
    <name type="scientific">Fibrella forsythiae</name>
    <dbReference type="NCBI Taxonomy" id="2817061"/>
    <lineage>
        <taxon>Bacteria</taxon>
        <taxon>Pseudomonadati</taxon>
        <taxon>Bacteroidota</taxon>
        <taxon>Cytophagia</taxon>
        <taxon>Cytophagales</taxon>
        <taxon>Spirosomataceae</taxon>
        <taxon>Fibrella</taxon>
    </lineage>
</organism>
<dbReference type="RefSeq" id="WP_207327307.1">
    <property type="nucleotide sequence ID" value="NZ_JAFMYW010000001.1"/>
</dbReference>
<comment type="caution">
    <text evidence="1">The sequence shown here is derived from an EMBL/GenBank/DDBJ whole genome shotgun (WGS) entry which is preliminary data.</text>
</comment>
<evidence type="ECO:0008006" key="3">
    <source>
        <dbReference type="Google" id="ProtNLM"/>
    </source>
</evidence>